<feature type="compositionally biased region" description="Basic and acidic residues" evidence="1">
    <location>
        <begin position="14"/>
        <end position="25"/>
    </location>
</feature>
<protein>
    <submittedName>
        <fullName evidence="2">Uncharacterized protein</fullName>
    </submittedName>
</protein>
<gene>
    <name evidence="2" type="ORF">DN069_06355</name>
</gene>
<keyword evidence="3" id="KW-1185">Reference proteome</keyword>
<comment type="caution">
    <text evidence="2">The sequence shown here is derived from an EMBL/GenBank/DDBJ whole genome shotgun (WGS) entry which is preliminary data.</text>
</comment>
<accession>A0A2X0IS39</accession>
<name>A0A2X0IS39_9ACTN</name>
<evidence type="ECO:0000256" key="1">
    <source>
        <dbReference type="SAM" id="MobiDB-lite"/>
    </source>
</evidence>
<evidence type="ECO:0000313" key="2">
    <source>
        <dbReference type="EMBL" id="RAG86433.1"/>
    </source>
</evidence>
<dbReference type="RefSeq" id="WP_111499846.1">
    <property type="nucleotide sequence ID" value="NZ_QKYN01000027.1"/>
</dbReference>
<dbReference type="EMBL" id="QKYN01000027">
    <property type="protein sequence ID" value="RAG86433.1"/>
    <property type="molecule type" value="Genomic_DNA"/>
</dbReference>
<dbReference type="Proteomes" id="UP000248889">
    <property type="component" value="Unassembled WGS sequence"/>
</dbReference>
<organism evidence="2 3">
    <name type="scientific">Streptacidiphilus pinicola</name>
    <dbReference type="NCBI Taxonomy" id="2219663"/>
    <lineage>
        <taxon>Bacteria</taxon>
        <taxon>Bacillati</taxon>
        <taxon>Actinomycetota</taxon>
        <taxon>Actinomycetes</taxon>
        <taxon>Kitasatosporales</taxon>
        <taxon>Streptomycetaceae</taxon>
        <taxon>Streptacidiphilus</taxon>
    </lineage>
</organism>
<evidence type="ECO:0000313" key="3">
    <source>
        <dbReference type="Proteomes" id="UP000248889"/>
    </source>
</evidence>
<reference evidence="2 3" key="1">
    <citation type="submission" date="2018-06" db="EMBL/GenBank/DDBJ databases">
        <title>Streptacidiphilus pinicola sp. nov., isolated from pine grove soil.</title>
        <authorList>
            <person name="Roh S.G."/>
            <person name="Park S."/>
            <person name="Kim M.-K."/>
            <person name="Yun B.-R."/>
            <person name="Park J."/>
            <person name="Kim M.J."/>
            <person name="Kim Y.S."/>
            <person name="Kim S.B."/>
        </authorList>
    </citation>
    <scope>NUCLEOTIDE SEQUENCE [LARGE SCALE GENOMIC DNA]</scope>
    <source>
        <strain evidence="2 3">MMS16-CNU450</strain>
    </source>
</reference>
<proteinExistence type="predicted"/>
<feature type="region of interest" description="Disordered" evidence="1">
    <location>
        <begin position="1"/>
        <end position="28"/>
    </location>
</feature>
<sequence>MIGKIAHGSEGGGDDGRPAVHRDHGGTAQENGHGLVCAYGFALGALAWAAFRTVLHPDRDLRQAPRRSVASLTGLVGRRTRGAD</sequence>
<dbReference type="AlphaFoldDB" id="A0A2X0IS39"/>